<dbReference type="InterPro" id="IPR052035">
    <property type="entry name" value="ZnF_BED_domain_contain"/>
</dbReference>
<evidence type="ECO:0000313" key="10">
    <source>
        <dbReference type="Proteomes" id="UP000663852"/>
    </source>
</evidence>
<feature type="region of interest" description="Disordered" evidence="6">
    <location>
        <begin position="252"/>
        <end position="312"/>
    </location>
</feature>
<keyword evidence="2" id="KW-0479">Metal-binding</keyword>
<dbReference type="OrthoDB" id="1607513at2759"/>
<dbReference type="AlphaFoldDB" id="A0A815RGQ0"/>
<dbReference type="GO" id="GO:0005634">
    <property type="term" value="C:nucleus"/>
    <property type="evidence" value="ECO:0007669"/>
    <property type="project" value="UniProtKB-SubCell"/>
</dbReference>
<evidence type="ECO:0000256" key="1">
    <source>
        <dbReference type="ARBA" id="ARBA00004123"/>
    </source>
</evidence>
<sequence length="507" mass="57552">MGRPSSKSSVEKEKLSNTRSFIQENVQRRFTNVTSTVRRRATMVMVGDYSQDLVSEDGDVERLEQHIGTDKKISLTRSSIVSQFADKLSPNEYKSNAHRKTNLYSNSQVPRNRDSIAPEKNRKFDEGAIKAIILDSRSFGDFRRVGVQSFLQVATPGYKGPTARTVQRNLKILYNDKKKALIQQLKNIQHISITTDTWCSGRKRHYLYITAHFVSSHYEQRGTILSFCQFHGRSFAMRLRRHPKVKQTICEISSSSSAANGETNDEEDSSDNNSGEESIADRSSNHDSSDEQSSQEDSDGVQDLDSADDWSDSDDEEIVALGLQDVDILMTKCRKFIVTIRKSSILNDAFRKLARDVISIELVQDMKIHWSSTFKMIQRLLLYQNVLGTFYDNLDTIDGVTAGQCKKIIESKPTKWFNDTTEILSDRSYPALSLAYPVIYSLNNYLNDRTGDATENAAKEIMVARFDEYILPELETKHAVLRSVFAPTRSRHVVIGTQTDGREGFVE</sequence>
<dbReference type="Proteomes" id="UP000663852">
    <property type="component" value="Unassembled WGS sequence"/>
</dbReference>
<dbReference type="Proteomes" id="UP000663828">
    <property type="component" value="Unassembled WGS sequence"/>
</dbReference>
<dbReference type="PANTHER" id="PTHR46481:SF10">
    <property type="entry name" value="ZINC FINGER BED DOMAIN-CONTAINING PROTEIN 39"/>
    <property type="match status" value="1"/>
</dbReference>
<dbReference type="SUPFAM" id="SSF53098">
    <property type="entry name" value="Ribonuclease H-like"/>
    <property type="match status" value="1"/>
</dbReference>
<evidence type="ECO:0000256" key="2">
    <source>
        <dbReference type="ARBA" id="ARBA00022723"/>
    </source>
</evidence>
<organism evidence="7 10">
    <name type="scientific">Adineta ricciae</name>
    <name type="common">Rotifer</name>
    <dbReference type="NCBI Taxonomy" id="249248"/>
    <lineage>
        <taxon>Eukaryota</taxon>
        <taxon>Metazoa</taxon>
        <taxon>Spiralia</taxon>
        <taxon>Gnathifera</taxon>
        <taxon>Rotifera</taxon>
        <taxon>Eurotatoria</taxon>
        <taxon>Bdelloidea</taxon>
        <taxon>Adinetida</taxon>
        <taxon>Adinetidae</taxon>
        <taxon>Adineta</taxon>
    </lineage>
</organism>
<keyword evidence="5" id="KW-0539">Nucleus</keyword>
<keyword evidence="4" id="KW-0862">Zinc</keyword>
<dbReference type="GO" id="GO:0008270">
    <property type="term" value="F:zinc ion binding"/>
    <property type="evidence" value="ECO:0007669"/>
    <property type="project" value="UniProtKB-KW"/>
</dbReference>
<evidence type="ECO:0000256" key="3">
    <source>
        <dbReference type="ARBA" id="ARBA00022771"/>
    </source>
</evidence>
<keyword evidence="9" id="KW-1185">Reference proteome</keyword>
<dbReference type="InterPro" id="IPR012337">
    <property type="entry name" value="RNaseH-like_sf"/>
</dbReference>
<name>A0A815RGQ0_ADIRI</name>
<dbReference type="EMBL" id="CAJNOJ010000528">
    <property type="protein sequence ID" value="CAF1476863.1"/>
    <property type="molecule type" value="Genomic_DNA"/>
</dbReference>
<evidence type="ECO:0000313" key="8">
    <source>
        <dbReference type="EMBL" id="CAF1661659.1"/>
    </source>
</evidence>
<keyword evidence="3" id="KW-0863">Zinc-finger</keyword>
<gene>
    <name evidence="7" type="ORF">EDS130_LOCUS41173</name>
    <name evidence="8" type="ORF">XAT740_LOCUS56985</name>
</gene>
<evidence type="ECO:0000256" key="5">
    <source>
        <dbReference type="ARBA" id="ARBA00023242"/>
    </source>
</evidence>
<dbReference type="PANTHER" id="PTHR46481">
    <property type="entry name" value="ZINC FINGER BED DOMAIN-CONTAINING PROTEIN 4"/>
    <property type="match status" value="1"/>
</dbReference>
<evidence type="ECO:0000313" key="7">
    <source>
        <dbReference type="EMBL" id="CAF1476863.1"/>
    </source>
</evidence>
<comment type="caution">
    <text evidence="7">The sequence shown here is derived from an EMBL/GenBank/DDBJ whole genome shotgun (WGS) entry which is preliminary data.</text>
</comment>
<feature type="compositionally biased region" description="Acidic residues" evidence="6">
    <location>
        <begin position="293"/>
        <end position="312"/>
    </location>
</feature>
<feature type="compositionally biased region" description="Basic and acidic residues" evidence="6">
    <location>
        <begin position="279"/>
        <end position="289"/>
    </location>
</feature>
<dbReference type="EMBL" id="CAJNOR010011486">
    <property type="protein sequence ID" value="CAF1661659.1"/>
    <property type="molecule type" value="Genomic_DNA"/>
</dbReference>
<protein>
    <submittedName>
        <fullName evidence="7">Uncharacterized protein</fullName>
    </submittedName>
</protein>
<proteinExistence type="predicted"/>
<comment type="subcellular location">
    <subcellularLocation>
        <location evidence="1">Nucleus</location>
    </subcellularLocation>
</comment>
<reference evidence="7" key="1">
    <citation type="submission" date="2021-02" db="EMBL/GenBank/DDBJ databases">
        <authorList>
            <person name="Nowell W R."/>
        </authorList>
    </citation>
    <scope>NUCLEOTIDE SEQUENCE</scope>
</reference>
<evidence type="ECO:0000256" key="4">
    <source>
        <dbReference type="ARBA" id="ARBA00022833"/>
    </source>
</evidence>
<accession>A0A815RGQ0</accession>
<evidence type="ECO:0000313" key="9">
    <source>
        <dbReference type="Proteomes" id="UP000663828"/>
    </source>
</evidence>
<evidence type="ECO:0000256" key="6">
    <source>
        <dbReference type="SAM" id="MobiDB-lite"/>
    </source>
</evidence>